<comment type="similarity">
    <text evidence="1">Belongs to the PEP-utilizing enzyme family.</text>
</comment>
<evidence type="ECO:0000259" key="2">
    <source>
        <dbReference type="Pfam" id="PF01326"/>
    </source>
</evidence>
<dbReference type="InterPro" id="IPR051549">
    <property type="entry name" value="PEP_Utilizing_Enz"/>
</dbReference>
<dbReference type="Proteomes" id="UP000095283">
    <property type="component" value="Unplaced"/>
</dbReference>
<evidence type="ECO:0000313" key="4">
    <source>
        <dbReference type="WBParaSite" id="Hba_11997"/>
    </source>
</evidence>
<evidence type="ECO:0000256" key="1">
    <source>
        <dbReference type="ARBA" id="ARBA00007837"/>
    </source>
</evidence>
<dbReference type="PANTHER" id="PTHR43615">
    <property type="entry name" value="PHOSPHOENOLPYRUVATE SYNTHASE-RELATED"/>
    <property type="match status" value="1"/>
</dbReference>
<proteinExistence type="inferred from homology"/>
<dbReference type="WBParaSite" id="Hba_11997">
    <property type="protein sequence ID" value="Hba_11997"/>
    <property type="gene ID" value="Hba_11997"/>
</dbReference>
<feature type="domain" description="Pyruvate phosphate dikinase AMP/ATP-binding" evidence="2">
    <location>
        <begin position="294"/>
        <end position="514"/>
    </location>
</feature>
<keyword evidence="3" id="KW-1185">Reference proteome</keyword>
<organism evidence="3 4">
    <name type="scientific">Heterorhabditis bacteriophora</name>
    <name type="common">Entomopathogenic nematode worm</name>
    <dbReference type="NCBI Taxonomy" id="37862"/>
    <lineage>
        <taxon>Eukaryota</taxon>
        <taxon>Metazoa</taxon>
        <taxon>Ecdysozoa</taxon>
        <taxon>Nematoda</taxon>
        <taxon>Chromadorea</taxon>
        <taxon>Rhabditida</taxon>
        <taxon>Rhabditina</taxon>
        <taxon>Rhabditomorpha</taxon>
        <taxon>Strongyloidea</taxon>
        <taxon>Heterorhabditidae</taxon>
        <taxon>Heterorhabditis</taxon>
    </lineage>
</organism>
<dbReference type="PANTHER" id="PTHR43615:SF1">
    <property type="entry name" value="PPDK_N DOMAIN-CONTAINING PROTEIN"/>
    <property type="match status" value="1"/>
</dbReference>
<dbReference type="InterPro" id="IPR002192">
    <property type="entry name" value="PPDK_AMP/ATP-bd"/>
</dbReference>
<dbReference type="GO" id="GO:0005524">
    <property type="term" value="F:ATP binding"/>
    <property type="evidence" value="ECO:0007669"/>
    <property type="project" value="InterPro"/>
</dbReference>
<sequence>MELLNVEEIEWDLEKIKTDEIILFEGTDQDGSSLYIEIIIHMNHSTTTVFLGEQDRYFSGQFSAPLTENDHILSCGPLLVEMRSPFRRWRITFKGYLNWMFRNSLTNQEEFITFGGWWKPTTDARYFYSNAKINCFMDLLLKKPIDFMGNLKKIFRDNNDEVLSLRIMHSKAITQFGQMHLQIRVAEMLTEKRLRGNLMFIFLFILPQFTIRKDEVQSSFSYLQGNGKIVQISRIKVNHALANGMALFKTVYRTIQKQKIAQFETIPNYTASPYERSHFILPFTHRACQDKTISGGKGANLAKMKSFENMFSVPEGVVITTTGYEEHLKHNPTVFSLIKELNGTGLKIEDAIIIGEKIQSAIRSSTLDQYLIDSLPDYGISTNCGSLAVRSSAVGEDGSELSSAGQLESSLDITFEQVIITDFRLSECQFQKLIFTLDWAEVVRMLGFQLSQGSNCISEMIKDGVGGVLFTCDPVRNDVGSVIINAVRGLGEQVVSGAVTPDEIVVCKRTRTVEKPENCCLDDESIIKLTSVGLFLESTFGKIQDIEFIMKDGNVYIVQSRDITGSDRESHFELLTEFDDATLTDKEILSTANVGEVLCHPLTPLERSLIFPLYDKVLTAISLEHVTGWCARHFPIVVHMTGQRIFLNMGEAELRYPRLSPSFIFLRMATMIKVMFITSYEKLEEIKKLRSKIESLSPCGEVSMERLFELQEEQRKIKAQKIARAVIDDNLKEEFLRIKGAGALDILRRGVTTRPLIEKFLKTHGHRILMKYMVKQTHRGVAGREFAKSCLVKATFELRKTIRLIGNKLFQEVW</sequence>
<dbReference type="AlphaFoldDB" id="A0A1I7X325"/>
<dbReference type="SUPFAM" id="SSF56059">
    <property type="entry name" value="Glutathione synthetase ATP-binding domain-like"/>
    <property type="match status" value="1"/>
</dbReference>
<evidence type="ECO:0000313" key="3">
    <source>
        <dbReference type="Proteomes" id="UP000095283"/>
    </source>
</evidence>
<accession>A0A1I7X325</accession>
<reference evidence="4" key="1">
    <citation type="submission" date="2016-11" db="UniProtKB">
        <authorList>
            <consortium name="WormBaseParasite"/>
        </authorList>
    </citation>
    <scope>IDENTIFICATION</scope>
</reference>
<dbReference type="GO" id="GO:0016301">
    <property type="term" value="F:kinase activity"/>
    <property type="evidence" value="ECO:0007669"/>
    <property type="project" value="InterPro"/>
</dbReference>
<dbReference type="Gene3D" id="3.30.1490.20">
    <property type="entry name" value="ATP-grasp fold, A domain"/>
    <property type="match status" value="1"/>
</dbReference>
<dbReference type="Gene3D" id="3.30.470.20">
    <property type="entry name" value="ATP-grasp fold, B domain"/>
    <property type="match status" value="2"/>
</dbReference>
<dbReference type="InterPro" id="IPR013815">
    <property type="entry name" value="ATP_grasp_subdomain_1"/>
</dbReference>
<name>A0A1I7X325_HETBA</name>
<protein>
    <submittedName>
        <fullName evidence="4">PPDK_N domain-containing protein</fullName>
    </submittedName>
</protein>
<dbReference type="Pfam" id="PF01326">
    <property type="entry name" value="PPDK_N"/>
    <property type="match status" value="1"/>
</dbReference>